<protein>
    <submittedName>
        <fullName evidence="2">Uncharacterized protein</fullName>
    </submittedName>
</protein>
<reference evidence="2 3" key="1">
    <citation type="submission" date="2023-08" db="EMBL/GenBank/DDBJ databases">
        <title>Black Yeasts Isolated from many extreme environments.</title>
        <authorList>
            <person name="Coleine C."/>
            <person name="Stajich J.E."/>
            <person name="Selbmann L."/>
        </authorList>
    </citation>
    <scope>NUCLEOTIDE SEQUENCE [LARGE SCALE GENOMIC DNA]</scope>
    <source>
        <strain evidence="2 3">CCFEE 5386</strain>
    </source>
</reference>
<evidence type="ECO:0000256" key="1">
    <source>
        <dbReference type="SAM" id="MobiDB-lite"/>
    </source>
</evidence>
<gene>
    <name evidence="2" type="ORF">LTR32_001252</name>
</gene>
<feature type="region of interest" description="Disordered" evidence="1">
    <location>
        <begin position="1"/>
        <end position="53"/>
    </location>
</feature>
<feature type="compositionally biased region" description="Basic and acidic residues" evidence="1">
    <location>
        <begin position="216"/>
        <end position="249"/>
    </location>
</feature>
<feature type="compositionally biased region" description="Low complexity" evidence="1">
    <location>
        <begin position="154"/>
        <end position="169"/>
    </location>
</feature>
<proteinExistence type="predicted"/>
<dbReference type="EMBL" id="JAVRRR010000046">
    <property type="protein sequence ID" value="KAK5147281.1"/>
    <property type="molecule type" value="Genomic_DNA"/>
</dbReference>
<comment type="caution">
    <text evidence="2">The sequence shown here is derived from an EMBL/GenBank/DDBJ whole genome shotgun (WGS) entry which is preliminary data.</text>
</comment>
<name>A0ABR0LDQ5_9PEZI</name>
<accession>A0ABR0LDQ5</accession>
<dbReference type="Proteomes" id="UP001308179">
    <property type="component" value="Unassembled WGS sequence"/>
</dbReference>
<organism evidence="2 3">
    <name type="scientific">Rachicladosporium monterosium</name>
    <dbReference type="NCBI Taxonomy" id="1507873"/>
    <lineage>
        <taxon>Eukaryota</taxon>
        <taxon>Fungi</taxon>
        <taxon>Dikarya</taxon>
        <taxon>Ascomycota</taxon>
        <taxon>Pezizomycotina</taxon>
        <taxon>Dothideomycetes</taxon>
        <taxon>Dothideomycetidae</taxon>
        <taxon>Cladosporiales</taxon>
        <taxon>Cladosporiaceae</taxon>
        <taxon>Rachicladosporium</taxon>
    </lineage>
</organism>
<feature type="compositionally biased region" description="Basic and acidic residues" evidence="1">
    <location>
        <begin position="17"/>
        <end position="31"/>
    </location>
</feature>
<keyword evidence="3" id="KW-1185">Reference proteome</keyword>
<evidence type="ECO:0000313" key="2">
    <source>
        <dbReference type="EMBL" id="KAK5147281.1"/>
    </source>
</evidence>
<feature type="region of interest" description="Disordered" evidence="1">
    <location>
        <begin position="153"/>
        <end position="257"/>
    </location>
</feature>
<evidence type="ECO:0000313" key="3">
    <source>
        <dbReference type="Proteomes" id="UP001308179"/>
    </source>
</evidence>
<sequence length="467" mass="51691">MPDKCGRPISGEVADPAQERQREAWRRQQQEHRKRRRAAQGQATSQPGELLGAGEQVIDLTVTEEESVAATLLQLGLRAQGLTLRQDPSASQLPQDAPDIEEHDHLYLTRDAAQPDRIFRQQKPPVGFFRRSAAPVGQPPASRPVPRQISHFYPSLPSSNPFNSSSAAPMARPNISVPPNADQPLAFSVPPSPATFHADDNVDFDAGASSGANEDACARSEAEKSQEAIEQSPERGEEGTRRRDTEEHGQAMAEGAGTAESLRMLLNETTKHSCGFSLNTAQKAGMTSVRQWLKERSDEESDCFAEAAVPEDCLEMLFQLFVTFWTEMPSNGNLEETDRNCTFLRRYRYPSQRACFSESVLLHSIPVPSLDRSPGLTGICASVAPLRSSTDTSHQVFVSCLVRFLQLKMIWEVLSPKRRNNRCLGILVLRRNNVYLLALVLELVYGSYLPLCVGTSVVTCFGIWDMP</sequence>